<dbReference type="EMBL" id="DF238600">
    <property type="protein sequence ID" value="GAQ93563.1"/>
    <property type="molecule type" value="Genomic_DNA"/>
</dbReference>
<dbReference type="OrthoDB" id="414945at2759"/>
<protein>
    <recommendedName>
        <fullName evidence="4">Reverse transcriptase Ty1/copia-type domain-containing protein</fullName>
    </recommendedName>
</protein>
<evidence type="ECO:0000313" key="3">
    <source>
        <dbReference type="Proteomes" id="UP000054558"/>
    </source>
</evidence>
<sequence length="107" mass="11671">MADVVLFKGIIAGERVYLVVWGDDILLAAREADRIAKVKAHFSQKSTGAIWGRHLLPWARVDARQRGAHPEVDAEEADEEAGRTLRTGRHAGAKRSSWNGGQGDGGR</sequence>
<dbReference type="Proteomes" id="UP000054558">
    <property type="component" value="Unassembled WGS sequence"/>
</dbReference>
<keyword evidence="3" id="KW-1185">Reference proteome</keyword>
<feature type="region of interest" description="Disordered" evidence="1">
    <location>
        <begin position="66"/>
        <end position="107"/>
    </location>
</feature>
<feature type="non-terminal residue" evidence="2">
    <location>
        <position position="107"/>
    </location>
</feature>
<accession>A0A1Y1ISA5</accession>
<name>A0A1Y1ISA5_KLENI</name>
<organism evidence="2 3">
    <name type="scientific">Klebsormidium nitens</name>
    <name type="common">Green alga</name>
    <name type="synonym">Ulothrix nitens</name>
    <dbReference type="NCBI Taxonomy" id="105231"/>
    <lineage>
        <taxon>Eukaryota</taxon>
        <taxon>Viridiplantae</taxon>
        <taxon>Streptophyta</taxon>
        <taxon>Klebsormidiophyceae</taxon>
        <taxon>Klebsormidiales</taxon>
        <taxon>Klebsormidiaceae</taxon>
        <taxon>Klebsormidium</taxon>
    </lineage>
</organism>
<dbReference type="AlphaFoldDB" id="A0A1Y1ISA5"/>
<evidence type="ECO:0000256" key="1">
    <source>
        <dbReference type="SAM" id="MobiDB-lite"/>
    </source>
</evidence>
<gene>
    <name evidence="2" type="ORF">KFL_016510010</name>
</gene>
<evidence type="ECO:0000313" key="2">
    <source>
        <dbReference type="EMBL" id="GAQ93563.1"/>
    </source>
</evidence>
<reference evidence="2 3" key="1">
    <citation type="journal article" date="2014" name="Nat. Commun.">
        <title>Klebsormidium flaccidum genome reveals primary factors for plant terrestrial adaptation.</title>
        <authorList>
            <person name="Hori K."/>
            <person name="Maruyama F."/>
            <person name="Fujisawa T."/>
            <person name="Togashi T."/>
            <person name="Yamamoto N."/>
            <person name="Seo M."/>
            <person name="Sato S."/>
            <person name="Yamada T."/>
            <person name="Mori H."/>
            <person name="Tajima N."/>
            <person name="Moriyama T."/>
            <person name="Ikeuchi M."/>
            <person name="Watanabe M."/>
            <person name="Wada H."/>
            <person name="Kobayashi K."/>
            <person name="Saito M."/>
            <person name="Masuda T."/>
            <person name="Sasaki-Sekimoto Y."/>
            <person name="Mashiguchi K."/>
            <person name="Awai K."/>
            <person name="Shimojima M."/>
            <person name="Masuda S."/>
            <person name="Iwai M."/>
            <person name="Nobusawa T."/>
            <person name="Narise T."/>
            <person name="Kondo S."/>
            <person name="Saito H."/>
            <person name="Sato R."/>
            <person name="Murakawa M."/>
            <person name="Ihara Y."/>
            <person name="Oshima-Yamada Y."/>
            <person name="Ohtaka K."/>
            <person name="Satoh M."/>
            <person name="Sonobe K."/>
            <person name="Ishii M."/>
            <person name="Ohtani R."/>
            <person name="Kanamori-Sato M."/>
            <person name="Honoki R."/>
            <person name="Miyazaki D."/>
            <person name="Mochizuki H."/>
            <person name="Umetsu J."/>
            <person name="Higashi K."/>
            <person name="Shibata D."/>
            <person name="Kamiya Y."/>
            <person name="Sato N."/>
            <person name="Nakamura Y."/>
            <person name="Tabata S."/>
            <person name="Ida S."/>
            <person name="Kurokawa K."/>
            <person name="Ohta H."/>
        </authorList>
    </citation>
    <scope>NUCLEOTIDE SEQUENCE [LARGE SCALE GENOMIC DNA]</scope>
    <source>
        <strain evidence="2 3">NIES-2285</strain>
    </source>
</reference>
<evidence type="ECO:0008006" key="4">
    <source>
        <dbReference type="Google" id="ProtNLM"/>
    </source>
</evidence>
<proteinExistence type="predicted"/>